<dbReference type="InterPro" id="IPR020841">
    <property type="entry name" value="PKS_Beta-ketoAc_synthase_dom"/>
</dbReference>
<dbReference type="OrthoDB" id="4251012at2759"/>
<accession>A0A1Y1W2H7</accession>
<keyword evidence="1" id="KW-0596">Phosphopantetheine</keyword>
<dbReference type="PROSITE" id="PS52004">
    <property type="entry name" value="KS3_2"/>
    <property type="match status" value="1"/>
</dbReference>
<dbReference type="InterPro" id="IPR036291">
    <property type="entry name" value="NAD(P)-bd_dom_sf"/>
</dbReference>
<evidence type="ECO:0000256" key="1">
    <source>
        <dbReference type="ARBA" id="ARBA00022450"/>
    </source>
</evidence>
<dbReference type="InterPro" id="IPR041550">
    <property type="entry name" value="FASI_helical"/>
</dbReference>
<dbReference type="RefSeq" id="XP_040741575.1">
    <property type="nucleotide sequence ID" value="XM_040890876.1"/>
</dbReference>
<dbReference type="PROSITE" id="PS00606">
    <property type="entry name" value="KS3_1"/>
    <property type="match status" value="1"/>
</dbReference>
<gene>
    <name evidence="5" type="ORF">DL89DRAFT_304008</name>
</gene>
<dbReference type="GO" id="GO:0004315">
    <property type="term" value="F:3-oxoacyl-[acyl-carrier-protein] synthase activity"/>
    <property type="evidence" value="ECO:0007669"/>
    <property type="project" value="InterPro"/>
</dbReference>
<dbReference type="GO" id="GO:0008897">
    <property type="term" value="F:holo-[acyl-carrier-protein] synthase activity"/>
    <property type="evidence" value="ECO:0007669"/>
    <property type="project" value="InterPro"/>
</dbReference>
<dbReference type="Pfam" id="PF18314">
    <property type="entry name" value="FAS_I_H"/>
    <property type="match status" value="1"/>
</dbReference>
<evidence type="ECO:0000259" key="4">
    <source>
        <dbReference type="PROSITE" id="PS52004"/>
    </source>
</evidence>
<proteinExistence type="predicted"/>
<dbReference type="SUPFAM" id="SSF53901">
    <property type="entry name" value="Thiolase-like"/>
    <property type="match status" value="2"/>
</dbReference>
<dbReference type="CDD" id="cd00828">
    <property type="entry name" value="elong_cond_enzymes"/>
    <property type="match status" value="1"/>
</dbReference>
<evidence type="ECO:0000313" key="5">
    <source>
        <dbReference type="EMBL" id="ORX67688.1"/>
    </source>
</evidence>
<dbReference type="Pfam" id="PF18325">
    <property type="entry name" value="Fas_alpha_ACP"/>
    <property type="match status" value="1"/>
</dbReference>
<dbReference type="Gene3D" id="3.40.50.720">
    <property type="entry name" value="NAD(P)-binding Rossmann-like Domain"/>
    <property type="match status" value="2"/>
</dbReference>
<dbReference type="InterPro" id="IPR018201">
    <property type="entry name" value="Ketoacyl_synth_AS"/>
</dbReference>
<evidence type="ECO:0000256" key="2">
    <source>
        <dbReference type="ARBA" id="ARBA00022553"/>
    </source>
</evidence>
<dbReference type="InterPro" id="IPR050830">
    <property type="entry name" value="Fungal_FAS"/>
</dbReference>
<sequence>MTIAELVERLGPYDGKLGRHTQNMIAKVFSSKMPRGFSLTSAYNYLNDKYGLGRQRQEGLLLLALTMEPSERLTSEQDARQWLANIAQLYAKKEGITFTTHTAGPTTNPALSQSNAPVVNSDVFNLSQEKLNMLATRQIQALREFTGTDTQCSDGLLDTLKQQVTAYAKELSDLQLELGGDLINGTKQKFDQKKARHYNSYWNWVRQDVMQLVADILVKDSFDPSDVCVRKRLQMISNRSCPDLLTLVDGYLAVLASNNSLATKKATRVLEYLRQVCIDSSNNAPVYREISLPLRPCTMVTSRGDVVYSEERREQMPTFKDYVSDAQKCTLTGPQRLYLSERLDNGSWAYSTGLTQQYFDSLNEIVENGLTFEGKAALVTGCGPGSIGSSIVEGLLTGGARVIATTSSYGFTTVRYYEDMYRQFGARGAELVVVPFNQGSTQDVSMLIEYIYGTDGLGWDLSYNYHSAYCSPISTRMIGAIKIAKEAHKYARSPTLVVLPNSQNKGTIGNSGLYGEAKMALQSLYNRWHSESWSEYISLTGADIGFVRNTRMTNDHSAILEGVEQAGLLTFSREEMAFNLLGLLSPDMVEQAQLSPVWANFTGCEVSGSEYSSILFKLHTTHSQLVTVNREVHLDNINDNVIHHQSRSNLFRDSDITTPLAKHRISFPPTRSFDQLKPLHHLQGMINLDKVAVITGFGEVGPFGNARMRWEMEAFGEFSMEGCIELAWIMGLIKHFDGQHPLTMDHYIGWVDAKTSEPVRDMDVKKVYEPYILQHVGVRFVEPELHDGFDPHKHSLVRELQISHDLEPFEATEDEAAHFKHGNGDKAETWENSNGTWSVRFLKGATLLVPKALQLDCYTASQIPTGWDPARYGIPQDIIDHVDRTTCYALISAMEALVSSGITDPYELYQYFHVSEVGHTIGSSTGGVRSLRNAVLYRWIDKDVPSDTLIEAMVSAPDAWINMLLLSSAGPLKPTSAACATALVALEVAIETIQCGKARVMLAGAVEDYSKDTAYGFELLQTTANTAEELAKGRTPEEMSRPFTDSRSGYMESYGSGIFVVMSATAAIEMGAPIYGVVALTESATDKQGHNVGAPGRGILSTARELHSQPPTSMLDFKYRKQGLELQLSFISRAMEQQLQKLPDKDPNTSSHAAQYMTMPTTNGWELQTYGRHITYSWDIGDMGLNDVSEPSVINKLLTHAGRTPGYPAPVVSQKWLTGHPKAPAAGWMLNGALQAISTGIIPGNRNADNIDPKVRQYDHLVFPSCTTKVTNIKAVLLSSFGFGQAGCITLVLNPDYVLATLSADDLAAYQGKVQKRKDKADKYFQETLLGSHNLICVKGTPPFTSEQEDNVFLNPSARASYDAATDSYHI</sequence>
<dbReference type="GeneID" id="63807524"/>
<dbReference type="Pfam" id="PF00109">
    <property type="entry name" value="ketoacyl-synt"/>
    <property type="match status" value="1"/>
</dbReference>
<dbReference type="PANTHER" id="PTHR10982:SF21">
    <property type="entry name" value="FATTY ACID SYNTHASE SUBUNIT BETA"/>
    <property type="match status" value="1"/>
</dbReference>
<dbReference type="GO" id="GO:0006633">
    <property type="term" value="P:fatty acid biosynthetic process"/>
    <property type="evidence" value="ECO:0007669"/>
    <property type="project" value="InterPro"/>
</dbReference>
<keyword evidence="2" id="KW-0597">Phosphoprotein</keyword>
<organism evidence="5 6">
    <name type="scientific">Linderina pennispora</name>
    <dbReference type="NCBI Taxonomy" id="61395"/>
    <lineage>
        <taxon>Eukaryota</taxon>
        <taxon>Fungi</taxon>
        <taxon>Fungi incertae sedis</taxon>
        <taxon>Zoopagomycota</taxon>
        <taxon>Kickxellomycotina</taxon>
        <taxon>Kickxellomycetes</taxon>
        <taxon>Kickxellales</taxon>
        <taxon>Kickxellaceae</taxon>
        <taxon>Linderina</taxon>
    </lineage>
</organism>
<dbReference type="InterPro" id="IPR016039">
    <property type="entry name" value="Thiolase-like"/>
</dbReference>
<dbReference type="InterPro" id="IPR040899">
    <property type="entry name" value="Fas_alpha_ACP"/>
</dbReference>
<dbReference type="Gene3D" id="3.30.70.2490">
    <property type="match status" value="1"/>
</dbReference>
<dbReference type="PANTHER" id="PTHR10982">
    <property type="entry name" value="MALONYL COA-ACYL CARRIER PROTEIN TRANSACYLASE"/>
    <property type="match status" value="1"/>
</dbReference>
<evidence type="ECO:0000256" key="3">
    <source>
        <dbReference type="ARBA" id="ARBA00022679"/>
    </source>
</evidence>
<dbReference type="SUPFAM" id="SSF51735">
    <property type="entry name" value="NAD(P)-binding Rossmann-fold domains"/>
    <property type="match status" value="1"/>
</dbReference>
<dbReference type="InterPro" id="IPR014030">
    <property type="entry name" value="Ketoacyl_synth_N"/>
</dbReference>
<comment type="caution">
    <text evidence="5">The sequence shown here is derived from an EMBL/GenBank/DDBJ whole genome shotgun (WGS) entry which is preliminary data.</text>
</comment>
<dbReference type="STRING" id="61395.A0A1Y1W2H7"/>
<dbReference type="InterPro" id="IPR047224">
    <property type="entry name" value="FAS_alpha_su_C"/>
</dbReference>
<reference evidence="5 6" key="1">
    <citation type="submission" date="2016-07" db="EMBL/GenBank/DDBJ databases">
        <title>Pervasive Adenine N6-methylation of Active Genes in Fungi.</title>
        <authorList>
            <consortium name="DOE Joint Genome Institute"/>
            <person name="Mondo S.J."/>
            <person name="Dannebaum R.O."/>
            <person name="Kuo R.C."/>
            <person name="Labutti K."/>
            <person name="Haridas S."/>
            <person name="Kuo A."/>
            <person name="Salamov A."/>
            <person name="Ahrendt S.R."/>
            <person name="Lipzen A."/>
            <person name="Sullivan W."/>
            <person name="Andreopoulos W.B."/>
            <person name="Clum A."/>
            <person name="Lindquist E."/>
            <person name="Daum C."/>
            <person name="Ramamoorthy G.K."/>
            <person name="Gryganskyi A."/>
            <person name="Culley D."/>
            <person name="Magnuson J.K."/>
            <person name="James T.Y."/>
            <person name="O'Malley M.A."/>
            <person name="Stajich J.E."/>
            <person name="Spatafora J.W."/>
            <person name="Visel A."/>
            <person name="Grigoriev I.V."/>
        </authorList>
    </citation>
    <scope>NUCLEOTIDE SEQUENCE [LARGE SCALE GENOMIC DNA]</scope>
    <source>
        <strain evidence="5 6">ATCC 12442</strain>
    </source>
</reference>
<feature type="domain" description="Ketosynthase family 3 (KS3)" evidence="4">
    <location>
        <begin position="794"/>
        <end position="1294"/>
    </location>
</feature>
<name>A0A1Y1W2H7_9FUNG</name>
<keyword evidence="6" id="KW-1185">Reference proteome</keyword>
<protein>
    <submittedName>
        <fullName evidence="5">Thiolase-like protein</fullName>
    </submittedName>
</protein>
<keyword evidence="3" id="KW-0808">Transferase</keyword>
<dbReference type="EMBL" id="MCFD01000012">
    <property type="protein sequence ID" value="ORX67688.1"/>
    <property type="molecule type" value="Genomic_DNA"/>
</dbReference>
<dbReference type="Gene3D" id="3.40.47.10">
    <property type="match status" value="2"/>
</dbReference>
<evidence type="ECO:0000313" key="6">
    <source>
        <dbReference type="Proteomes" id="UP000193922"/>
    </source>
</evidence>
<dbReference type="Proteomes" id="UP000193922">
    <property type="component" value="Unassembled WGS sequence"/>
</dbReference>